<accession>A0A2P2LSL3</accession>
<dbReference type="AlphaFoldDB" id="A0A2P2LSL3"/>
<reference evidence="1" key="1">
    <citation type="submission" date="2018-02" db="EMBL/GenBank/DDBJ databases">
        <title>Rhizophora mucronata_Transcriptome.</title>
        <authorList>
            <person name="Meera S.P."/>
            <person name="Sreeshan A."/>
            <person name="Augustine A."/>
        </authorList>
    </citation>
    <scope>NUCLEOTIDE SEQUENCE</scope>
    <source>
        <tissue evidence="1">Leaf</tissue>
    </source>
</reference>
<sequence>MTTSTSTSHDQQLLHMVTSIFNQHSGYMLPHKVES</sequence>
<evidence type="ECO:0000313" key="1">
    <source>
        <dbReference type="EMBL" id="MBX20965.1"/>
    </source>
</evidence>
<dbReference type="EMBL" id="GGEC01040481">
    <property type="protein sequence ID" value="MBX20965.1"/>
    <property type="molecule type" value="Transcribed_RNA"/>
</dbReference>
<name>A0A2P2LSL3_RHIMU</name>
<organism evidence="1">
    <name type="scientific">Rhizophora mucronata</name>
    <name type="common">Asiatic mangrove</name>
    <dbReference type="NCBI Taxonomy" id="61149"/>
    <lineage>
        <taxon>Eukaryota</taxon>
        <taxon>Viridiplantae</taxon>
        <taxon>Streptophyta</taxon>
        <taxon>Embryophyta</taxon>
        <taxon>Tracheophyta</taxon>
        <taxon>Spermatophyta</taxon>
        <taxon>Magnoliopsida</taxon>
        <taxon>eudicotyledons</taxon>
        <taxon>Gunneridae</taxon>
        <taxon>Pentapetalae</taxon>
        <taxon>rosids</taxon>
        <taxon>fabids</taxon>
        <taxon>Malpighiales</taxon>
        <taxon>Rhizophoraceae</taxon>
        <taxon>Rhizophora</taxon>
    </lineage>
</organism>
<protein>
    <submittedName>
        <fullName evidence="1">Uncharacterized protein</fullName>
    </submittedName>
</protein>
<proteinExistence type="predicted"/>